<organism evidence="1 2">
    <name type="scientific">Glossina fuscipes</name>
    <dbReference type="NCBI Taxonomy" id="7396"/>
    <lineage>
        <taxon>Eukaryota</taxon>
        <taxon>Metazoa</taxon>
        <taxon>Ecdysozoa</taxon>
        <taxon>Arthropoda</taxon>
        <taxon>Hexapoda</taxon>
        <taxon>Insecta</taxon>
        <taxon>Pterygota</taxon>
        <taxon>Neoptera</taxon>
        <taxon>Endopterygota</taxon>
        <taxon>Diptera</taxon>
        <taxon>Brachycera</taxon>
        <taxon>Muscomorpha</taxon>
        <taxon>Hippoboscoidea</taxon>
        <taxon>Glossinidae</taxon>
        <taxon>Glossina</taxon>
    </lineage>
</organism>
<proteinExistence type="predicted"/>
<dbReference type="AlphaFoldDB" id="A0A9C5Z7M1"/>
<dbReference type="GeneID" id="119638333"/>
<keyword evidence="1" id="KW-1185">Reference proteome</keyword>
<dbReference type="RefSeq" id="XP_037890995.1">
    <property type="nucleotide sequence ID" value="XM_038035067.1"/>
</dbReference>
<dbReference type="Proteomes" id="UP000092443">
    <property type="component" value="Unplaced"/>
</dbReference>
<gene>
    <name evidence="2" type="primary">LOC119638333</name>
</gene>
<sequence>MRLKTPGGAAHCGTARHQRNAPGDKLIIDLNAKTGTFPKIRDSANNCFAEDEIFHPNFIGDVEQKQDKWIHKLFLYHHNILPTAKRNIATVTYSNSTDPTQSTSYAVWYTHFL</sequence>
<evidence type="ECO:0000313" key="2">
    <source>
        <dbReference type="RefSeq" id="XP_037890995.1"/>
    </source>
</evidence>
<protein>
    <submittedName>
        <fullName evidence="2">Uncharacterized protein LOC119638333</fullName>
    </submittedName>
</protein>
<evidence type="ECO:0000313" key="1">
    <source>
        <dbReference type="Proteomes" id="UP000092443"/>
    </source>
</evidence>
<accession>A0A9C5Z7M1</accession>
<reference evidence="2" key="1">
    <citation type="submission" date="2025-08" db="UniProtKB">
        <authorList>
            <consortium name="RefSeq"/>
        </authorList>
    </citation>
    <scope>IDENTIFICATION</scope>
    <source>
        <tissue evidence="2">Whole body pupa</tissue>
    </source>
</reference>
<dbReference type="KEGG" id="gfs:119638333"/>
<name>A0A9C5Z7M1_9MUSC</name>